<gene>
    <name evidence="1" type="ORF">US29_C0038G0002</name>
</gene>
<evidence type="ECO:0000313" key="2">
    <source>
        <dbReference type="Proteomes" id="UP000033886"/>
    </source>
</evidence>
<evidence type="ECO:0000313" key="1">
    <source>
        <dbReference type="EMBL" id="KKQ15693.1"/>
    </source>
</evidence>
<dbReference type="AlphaFoldDB" id="A0A0G0F995"/>
<reference evidence="1 2" key="1">
    <citation type="journal article" date="2015" name="Nature">
        <title>rRNA introns, odd ribosomes, and small enigmatic genomes across a large radiation of phyla.</title>
        <authorList>
            <person name="Brown C.T."/>
            <person name="Hug L.A."/>
            <person name="Thomas B.C."/>
            <person name="Sharon I."/>
            <person name="Castelle C.J."/>
            <person name="Singh A."/>
            <person name="Wilkins M.J."/>
            <person name="Williams K.H."/>
            <person name="Banfield J.F."/>
        </authorList>
    </citation>
    <scope>NUCLEOTIDE SEQUENCE [LARGE SCALE GENOMIC DNA]</scope>
</reference>
<accession>A0A0G0F995</accession>
<organism evidence="1 2">
    <name type="scientific">candidate division WS6 bacterium GW2011_GWF1_36_8</name>
    <dbReference type="NCBI Taxonomy" id="1619098"/>
    <lineage>
        <taxon>Bacteria</taxon>
        <taxon>Candidatus Dojkabacteria</taxon>
    </lineage>
</organism>
<sequence length="62" mass="7491">MGLRAVFNFIIRLINQNLISRRYSGLCQQELQEKIRFITYIIEEIIEKCLGMTKKIMIFYMD</sequence>
<dbReference type="EMBL" id="LBSK01000038">
    <property type="protein sequence ID" value="KKQ15693.1"/>
    <property type="molecule type" value="Genomic_DNA"/>
</dbReference>
<name>A0A0G0F995_9BACT</name>
<comment type="caution">
    <text evidence="1">The sequence shown here is derived from an EMBL/GenBank/DDBJ whole genome shotgun (WGS) entry which is preliminary data.</text>
</comment>
<proteinExistence type="predicted"/>
<protein>
    <submittedName>
        <fullName evidence="1">Uncharacterized protein</fullName>
    </submittedName>
</protein>
<dbReference type="Proteomes" id="UP000033886">
    <property type="component" value="Unassembled WGS sequence"/>
</dbReference>